<feature type="transmembrane region" description="Helical" evidence="1">
    <location>
        <begin position="185"/>
        <end position="204"/>
    </location>
</feature>
<reference evidence="2 3" key="1">
    <citation type="submission" date="2023-05" db="EMBL/GenBank/DDBJ databases">
        <title>Sequencing and Assembly of Streptomyces sp. NP73.</title>
        <authorList>
            <person name="Konwar A.N."/>
            <person name="Saikia K."/>
            <person name="Thakur D."/>
        </authorList>
    </citation>
    <scope>NUCLEOTIDE SEQUENCE [LARGE SCALE GENOMIC DNA]</scope>
    <source>
        <strain evidence="2 3">NP73</strain>
    </source>
</reference>
<name>A0ABT7GRH9_9ACTN</name>
<evidence type="ECO:0008006" key="4">
    <source>
        <dbReference type="Google" id="ProtNLM"/>
    </source>
</evidence>
<accession>A0ABT7GRH9</accession>
<evidence type="ECO:0000313" key="3">
    <source>
        <dbReference type="Proteomes" id="UP001223390"/>
    </source>
</evidence>
<feature type="transmembrane region" description="Helical" evidence="1">
    <location>
        <begin position="35"/>
        <end position="54"/>
    </location>
</feature>
<comment type="caution">
    <text evidence="2">The sequence shown here is derived from an EMBL/GenBank/DDBJ whole genome shotgun (WGS) entry which is preliminary data.</text>
</comment>
<dbReference type="EMBL" id="JASITI010000007">
    <property type="protein sequence ID" value="MDK9495499.1"/>
    <property type="molecule type" value="Genomic_DNA"/>
</dbReference>
<keyword evidence="1" id="KW-1133">Transmembrane helix</keyword>
<keyword evidence="1" id="KW-0812">Transmembrane</keyword>
<keyword evidence="1" id="KW-0472">Membrane</keyword>
<dbReference type="Proteomes" id="UP001223390">
    <property type="component" value="Unassembled WGS sequence"/>
</dbReference>
<evidence type="ECO:0000256" key="1">
    <source>
        <dbReference type="SAM" id="Phobius"/>
    </source>
</evidence>
<sequence length="271" mass="27915">MTPGHCFRAARAAMFAAVCVLLASTGHVLMSGMAVPWWAMSAAFAGTAAAAWCLGGRERGRPTVVAATVAVQAALHSAFSLAQSVVHPSLPSGTSFARQWAAYLMCGEGTAGLSAQDARRVVEDAGLGALVYEPPPGTALADAATHAHHGMHEVHDAPGLADAASAATGVFVPPGGHDMAGVSPAGMLAAHLLAALLCGLWLAHGERGAFRVLRAAAARLRTPLRLLFALVPAAVPPRVRVRRVRRRHALRQLFLVHAITSRGPPAGTAVL</sequence>
<keyword evidence="3" id="KW-1185">Reference proteome</keyword>
<protein>
    <recommendedName>
        <fullName evidence="4">PE-PGRS family protein</fullName>
    </recommendedName>
</protein>
<evidence type="ECO:0000313" key="2">
    <source>
        <dbReference type="EMBL" id="MDK9495499.1"/>
    </source>
</evidence>
<proteinExistence type="predicted"/>
<feature type="transmembrane region" description="Helical" evidence="1">
    <location>
        <begin position="12"/>
        <end position="29"/>
    </location>
</feature>
<organism evidence="2 3">
    <name type="scientific">Streptomyces katrae</name>
    <dbReference type="NCBI Taxonomy" id="68223"/>
    <lineage>
        <taxon>Bacteria</taxon>
        <taxon>Bacillati</taxon>
        <taxon>Actinomycetota</taxon>
        <taxon>Actinomycetes</taxon>
        <taxon>Kitasatosporales</taxon>
        <taxon>Streptomycetaceae</taxon>
        <taxon>Streptomyces</taxon>
    </lineage>
</organism>
<gene>
    <name evidence="2" type="ORF">QEZ40_006525</name>
</gene>